<reference evidence="1" key="1">
    <citation type="submission" date="2021-01" db="EMBL/GenBank/DDBJ databases">
        <authorList>
            <person name="Corre E."/>
            <person name="Pelletier E."/>
            <person name="Niang G."/>
            <person name="Scheremetjew M."/>
            <person name="Finn R."/>
            <person name="Kale V."/>
            <person name="Holt S."/>
            <person name="Cochrane G."/>
            <person name="Meng A."/>
            <person name="Brown T."/>
            <person name="Cohen L."/>
        </authorList>
    </citation>
    <scope>NUCLEOTIDE SEQUENCE</scope>
    <source>
        <strain evidence="1">RCC3387</strain>
    </source>
</reference>
<proteinExistence type="predicted"/>
<sequence length="155" mass="17384">MSGAAKTRFVGSYSYATGDMFCGTLDVTGKPAGRGILYYFENGECDVGVFDGRLRQTGDGVRYSRDRDAAYRLVDGELRGGSLDLEEALKTMELEDTPAVRTKESIPNPTTYDPARHKQTKAWYTYRQLSGLPLNESPWGQNPFLPIWKRDVDEN</sequence>
<protein>
    <submittedName>
        <fullName evidence="1">Uncharacterized protein</fullName>
    </submittedName>
</protein>
<evidence type="ECO:0000313" key="1">
    <source>
        <dbReference type="EMBL" id="CAD9515008.1"/>
    </source>
</evidence>
<organism evidence="1">
    <name type="scientific">Zooxanthella nutricula</name>
    <dbReference type="NCBI Taxonomy" id="1333877"/>
    <lineage>
        <taxon>Eukaryota</taxon>
        <taxon>Sar</taxon>
        <taxon>Alveolata</taxon>
        <taxon>Dinophyceae</taxon>
        <taxon>Peridiniales</taxon>
        <taxon>Peridiniales incertae sedis</taxon>
        <taxon>Zooxanthella</taxon>
    </lineage>
</organism>
<name>A0A7S2IBZ6_9DINO</name>
<accession>A0A7S2IBZ6</accession>
<dbReference type="EMBL" id="HBGW01012368">
    <property type="protein sequence ID" value="CAD9515008.1"/>
    <property type="molecule type" value="Transcribed_RNA"/>
</dbReference>
<dbReference type="AlphaFoldDB" id="A0A7S2IBZ6"/>
<gene>
    <name evidence="1" type="ORF">BRAN1462_LOCUS7881</name>
</gene>